<dbReference type="Pfam" id="PF00067">
    <property type="entry name" value="p450"/>
    <property type="match status" value="1"/>
</dbReference>
<comment type="cofactor">
    <cofactor evidence="10">
        <name>heme</name>
        <dbReference type="ChEBI" id="CHEBI:30413"/>
    </cofactor>
</comment>
<dbReference type="RefSeq" id="XP_009054005.1">
    <property type="nucleotide sequence ID" value="XM_009055757.1"/>
</dbReference>
<dbReference type="GO" id="GO:0005789">
    <property type="term" value="C:endoplasmic reticulum membrane"/>
    <property type="evidence" value="ECO:0007669"/>
    <property type="project" value="UniProtKB-SubCell"/>
</dbReference>
<dbReference type="KEGG" id="lgi:LOTGIDRAFT_160658"/>
<dbReference type="GO" id="GO:0008395">
    <property type="term" value="F:steroid hydroxylase activity"/>
    <property type="evidence" value="ECO:0007669"/>
    <property type="project" value="TreeGrafter"/>
</dbReference>
<dbReference type="CTD" id="20238457"/>
<evidence type="ECO:0000256" key="7">
    <source>
        <dbReference type="ARBA" id="ARBA00023002"/>
    </source>
</evidence>
<evidence type="ECO:0000256" key="8">
    <source>
        <dbReference type="ARBA" id="ARBA00023004"/>
    </source>
</evidence>
<evidence type="ECO:0000256" key="11">
    <source>
        <dbReference type="RuleBase" id="RU000461"/>
    </source>
</evidence>
<dbReference type="FunFam" id="1.10.630.10:FF:000042">
    <property type="entry name" value="Cytochrome P450"/>
    <property type="match status" value="1"/>
</dbReference>
<keyword evidence="6" id="KW-0492">Microsome</keyword>
<evidence type="ECO:0000256" key="4">
    <source>
        <dbReference type="ARBA" id="ARBA00022617"/>
    </source>
</evidence>
<organism evidence="12 13">
    <name type="scientific">Lottia gigantea</name>
    <name type="common">Giant owl limpet</name>
    <dbReference type="NCBI Taxonomy" id="225164"/>
    <lineage>
        <taxon>Eukaryota</taxon>
        <taxon>Metazoa</taxon>
        <taxon>Spiralia</taxon>
        <taxon>Lophotrochozoa</taxon>
        <taxon>Mollusca</taxon>
        <taxon>Gastropoda</taxon>
        <taxon>Patellogastropoda</taxon>
        <taxon>Lottioidea</taxon>
        <taxon>Lottiidae</taxon>
        <taxon>Lottia</taxon>
    </lineage>
</organism>
<keyword evidence="7 11" id="KW-0560">Oxidoreductase</keyword>
<evidence type="ECO:0000256" key="9">
    <source>
        <dbReference type="ARBA" id="ARBA00043906"/>
    </source>
</evidence>
<evidence type="ECO:0000256" key="6">
    <source>
        <dbReference type="ARBA" id="ARBA00022848"/>
    </source>
</evidence>
<dbReference type="PANTHER" id="PTHR24302:SF15">
    <property type="entry name" value="FATTY-ACID PEROXYGENASE"/>
    <property type="match status" value="1"/>
</dbReference>
<dbReference type="EMBL" id="KB201656">
    <property type="protein sequence ID" value="ESO95501.1"/>
    <property type="molecule type" value="Genomic_DNA"/>
</dbReference>
<keyword evidence="11" id="KW-0503">Monooxygenase</keyword>
<dbReference type="GO" id="GO:0020037">
    <property type="term" value="F:heme binding"/>
    <property type="evidence" value="ECO:0007669"/>
    <property type="project" value="InterPro"/>
</dbReference>
<accession>V4APE5</accession>
<dbReference type="SUPFAM" id="SSF48264">
    <property type="entry name" value="Cytochrome P450"/>
    <property type="match status" value="1"/>
</dbReference>
<evidence type="ECO:0000256" key="3">
    <source>
        <dbReference type="ARBA" id="ARBA00010617"/>
    </source>
</evidence>
<dbReference type="PRINTS" id="PR00385">
    <property type="entry name" value="P450"/>
</dbReference>
<evidence type="ECO:0000256" key="5">
    <source>
        <dbReference type="ARBA" id="ARBA00022723"/>
    </source>
</evidence>
<dbReference type="OrthoDB" id="2789670at2759"/>
<dbReference type="GeneID" id="20238457"/>
<dbReference type="InterPro" id="IPR017972">
    <property type="entry name" value="Cyt_P450_CS"/>
</dbReference>
<dbReference type="Proteomes" id="UP000030746">
    <property type="component" value="Unassembled WGS sequence"/>
</dbReference>
<keyword evidence="8 10" id="KW-0408">Iron</keyword>
<dbReference type="InterPro" id="IPR036396">
    <property type="entry name" value="Cyt_P450_sf"/>
</dbReference>
<dbReference type="HOGENOM" id="CLU_001570_5_2_1"/>
<comment type="subcellular location">
    <subcellularLocation>
        <location evidence="2">Endoplasmic reticulum membrane</location>
        <topology evidence="2">Peripheral membrane protein</topology>
    </subcellularLocation>
    <subcellularLocation>
        <location evidence="1">Microsome membrane</location>
        <topology evidence="1">Peripheral membrane protein</topology>
    </subcellularLocation>
</comment>
<dbReference type="CDD" id="cd11055">
    <property type="entry name" value="CYP3A-like"/>
    <property type="match status" value="1"/>
</dbReference>
<dbReference type="PANTHER" id="PTHR24302">
    <property type="entry name" value="CYTOCHROME P450 FAMILY 3"/>
    <property type="match status" value="1"/>
</dbReference>
<dbReference type="PRINTS" id="PR00463">
    <property type="entry name" value="EP450I"/>
</dbReference>
<sequence>MGVPAPKPGFLGMLPLYAKKGIIGMDLEMTEKYGRVSGIFHGRIPALLISDAEMIKQIFVEDFSKFVNRNRFVPSVNMMKKAVSNVENEEWKYMRSIITPTFSSAKMREMCSSINLCCDRLVKKLASKIDPDKAIKLDELCQSYTMDVIAATSFGLDIDSHNNPDNSFFKNAKRTLNFSFSLNIIVLCMMFPFLTDILDYLNIGHIPKDSAEYFINVVNQALDDRKADSSTRRDFLQLMMNAQKENSENSGRGLTKDEVLANSLFFIMAGFDTTSLTIAFTLHCIAIHPEVQERAFREIQSKLGERKPNYDNVKELEYLDMIISETLRLYPPATRLNRRANCDTTVKGLFIPKSMVIMIPLYTLHRDPEYWIDPEDFNPERFSPENKHTINPYAYMPFGAGPRNCVGIRLANLVTKIAIVTLLQNFQFIQTPETEVKPKLATGGFVRPQNGTWLQVRSR</sequence>
<evidence type="ECO:0000256" key="1">
    <source>
        <dbReference type="ARBA" id="ARBA00004174"/>
    </source>
</evidence>
<evidence type="ECO:0000313" key="12">
    <source>
        <dbReference type="EMBL" id="ESO95501.1"/>
    </source>
</evidence>
<evidence type="ECO:0000256" key="2">
    <source>
        <dbReference type="ARBA" id="ARBA00004406"/>
    </source>
</evidence>
<protein>
    <submittedName>
        <fullName evidence="12">Uncharacterized protein</fullName>
    </submittedName>
</protein>
<dbReference type="InterPro" id="IPR050705">
    <property type="entry name" value="Cytochrome_P450_3A"/>
</dbReference>
<dbReference type="Gene3D" id="1.10.630.10">
    <property type="entry name" value="Cytochrome P450"/>
    <property type="match status" value="1"/>
</dbReference>
<dbReference type="InterPro" id="IPR001128">
    <property type="entry name" value="Cyt_P450"/>
</dbReference>
<keyword evidence="6" id="KW-0256">Endoplasmic reticulum</keyword>
<dbReference type="OMA" id="CKETHIP"/>
<name>V4APE5_LOTGI</name>
<dbReference type="STRING" id="225164.V4APE5"/>
<proteinExistence type="inferred from homology"/>
<keyword evidence="4 10" id="KW-0349">Heme</keyword>
<dbReference type="GO" id="GO:0016705">
    <property type="term" value="F:oxidoreductase activity, acting on paired donors, with incorporation or reduction of molecular oxygen"/>
    <property type="evidence" value="ECO:0007669"/>
    <property type="project" value="InterPro"/>
</dbReference>
<evidence type="ECO:0000313" key="13">
    <source>
        <dbReference type="Proteomes" id="UP000030746"/>
    </source>
</evidence>
<keyword evidence="5 10" id="KW-0479">Metal-binding</keyword>
<reference evidence="12 13" key="1">
    <citation type="journal article" date="2013" name="Nature">
        <title>Insights into bilaterian evolution from three spiralian genomes.</title>
        <authorList>
            <person name="Simakov O."/>
            <person name="Marletaz F."/>
            <person name="Cho S.J."/>
            <person name="Edsinger-Gonzales E."/>
            <person name="Havlak P."/>
            <person name="Hellsten U."/>
            <person name="Kuo D.H."/>
            <person name="Larsson T."/>
            <person name="Lv J."/>
            <person name="Arendt D."/>
            <person name="Savage R."/>
            <person name="Osoegawa K."/>
            <person name="de Jong P."/>
            <person name="Grimwood J."/>
            <person name="Chapman J.A."/>
            <person name="Shapiro H."/>
            <person name="Aerts A."/>
            <person name="Otillar R.P."/>
            <person name="Terry A.Y."/>
            <person name="Boore J.L."/>
            <person name="Grigoriev I.V."/>
            <person name="Lindberg D.R."/>
            <person name="Seaver E.C."/>
            <person name="Weisblat D.A."/>
            <person name="Putnam N.H."/>
            <person name="Rokhsar D.S."/>
        </authorList>
    </citation>
    <scope>NUCLEOTIDE SEQUENCE [LARGE SCALE GENOMIC DNA]</scope>
</reference>
<evidence type="ECO:0000256" key="10">
    <source>
        <dbReference type="PIRSR" id="PIRSR602401-1"/>
    </source>
</evidence>
<dbReference type="PROSITE" id="PS00086">
    <property type="entry name" value="CYTOCHROME_P450"/>
    <property type="match status" value="1"/>
</dbReference>
<dbReference type="AlphaFoldDB" id="V4APE5"/>
<comment type="similarity">
    <text evidence="3 11">Belongs to the cytochrome P450 family.</text>
</comment>
<dbReference type="GO" id="GO:0005506">
    <property type="term" value="F:iron ion binding"/>
    <property type="evidence" value="ECO:0007669"/>
    <property type="project" value="InterPro"/>
</dbReference>
<comment type="function">
    <text evidence="9">Cytochromes P450 are a group of heme-thiolate monooxygenases. They oxidize a variety of structurally unrelated compounds, including steroids, fatty acids, and xenobiotics.</text>
</comment>
<gene>
    <name evidence="12" type="ORF">LOTGIDRAFT_160658</name>
</gene>
<keyword evidence="13" id="KW-1185">Reference proteome</keyword>
<dbReference type="InterPro" id="IPR002401">
    <property type="entry name" value="Cyt_P450_E_grp-I"/>
</dbReference>
<feature type="binding site" description="axial binding residue" evidence="10">
    <location>
        <position position="405"/>
    </location>
    <ligand>
        <name>heme</name>
        <dbReference type="ChEBI" id="CHEBI:30413"/>
    </ligand>
    <ligandPart>
        <name>Fe</name>
        <dbReference type="ChEBI" id="CHEBI:18248"/>
    </ligandPart>
</feature>